<evidence type="ECO:0000256" key="4">
    <source>
        <dbReference type="ARBA" id="ARBA00022679"/>
    </source>
</evidence>
<evidence type="ECO:0000313" key="11">
    <source>
        <dbReference type="EMBL" id="MFC7272995.1"/>
    </source>
</evidence>
<dbReference type="RefSeq" id="WP_378964451.1">
    <property type="nucleotide sequence ID" value="NZ_JBHTBJ010000001.1"/>
</dbReference>
<reference evidence="12" key="1">
    <citation type="journal article" date="2019" name="Int. J. Syst. Evol. Microbiol.">
        <title>The Global Catalogue of Microorganisms (GCM) 10K type strain sequencing project: providing services to taxonomists for standard genome sequencing and annotation.</title>
        <authorList>
            <consortium name="The Broad Institute Genomics Platform"/>
            <consortium name="The Broad Institute Genome Sequencing Center for Infectious Disease"/>
            <person name="Wu L."/>
            <person name="Ma J."/>
        </authorList>
    </citation>
    <scope>NUCLEOTIDE SEQUENCE [LARGE SCALE GENOMIC DNA]</scope>
    <source>
        <strain evidence="12">XZYJT-10</strain>
    </source>
</reference>
<name>A0ABW2HIP5_9ACTN</name>
<dbReference type="InterPro" id="IPR001460">
    <property type="entry name" value="PCN-bd_Tpept"/>
</dbReference>
<feature type="domain" description="PASTA" evidence="10">
    <location>
        <begin position="710"/>
        <end position="780"/>
    </location>
</feature>
<keyword evidence="4" id="KW-0808">Transferase</keyword>
<organism evidence="11 12">
    <name type="scientific">Paractinoplanes rhizophilus</name>
    <dbReference type="NCBI Taxonomy" id="1416877"/>
    <lineage>
        <taxon>Bacteria</taxon>
        <taxon>Bacillati</taxon>
        <taxon>Actinomycetota</taxon>
        <taxon>Actinomycetes</taxon>
        <taxon>Micromonosporales</taxon>
        <taxon>Micromonosporaceae</taxon>
        <taxon>Paractinoplanes</taxon>
    </lineage>
</organism>
<dbReference type="InterPro" id="IPR023346">
    <property type="entry name" value="Lysozyme-like_dom_sf"/>
</dbReference>
<dbReference type="InterPro" id="IPR001264">
    <property type="entry name" value="Glyco_trans_51"/>
</dbReference>
<evidence type="ECO:0000256" key="6">
    <source>
        <dbReference type="ARBA" id="ARBA00023268"/>
    </source>
</evidence>
<evidence type="ECO:0000256" key="9">
    <source>
        <dbReference type="SAM" id="MobiDB-lite"/>
    </source>
</evidence>
<comment type="catalytic activity">
    <reaction evidence="7">
        <text>Preferential cleavage: (Ac)2-L-Lys-D-Ala-|-D-Ala. Also transpeptidation of peptidyl-alanyl moieties that are N-acyl substituents of D-alanine.</text>
        <dbReference type="EC" id="3.4.16.4"/>
    </reaction>
</comment>
<dbReference type="Pfam" id="PF00912">
    <property type="entry name" value="Transgly"/>
    <property type="match status" value="1"/>
</dbReference>
<gene>
    <name evidence="11" type="ORF">ACFQS1_03285</name>
</gene>
<dbReference type="Pfam" id="PF00905">
    <property type="entry name" value="Transpeptidase"/>
    <property type="match status" value="1"/>
</dbReference>
<comment type="caution">
    <text evidence="11">The sequence shown here is derived from an EMBL/GenBank/DDBJ whole genome shotgun (WGS) entry which is preliminary data.</text>
</comment>
<evidence type="ECO:0000313" key="12">
    <source>
        <dbReference type="Proteomes" id="UP001596548"/>
    </source>
</evidence>
<keyword evidence="2" id="KW-0645">Protease</keyword>
<keyword evidence="3" id="KW-0328">Glycosyltransferase</keyword>
<comment type="catalytic activity">
    <reaction evidence="8">
        <text>[GlcNAc-(1-&gt;4)-Mur2Ac(oyl-L-Ala-gamma-D-Glu-L-Lys-D-Ala-D-Ala)](n)-di-trans,octa-cis-undecaprenyl diphosphate + beta-D-GlcNAc-(1-&gt;4)-Mur2Ac(oyl-L-Ala-gamma-D-Glu-L-Lys-D-Ala-D-Ala)-di-trans,octa-cis-undecaprenyl diphosphate = [GlcNAc-(1-&gt;4)-Mur2Ac(oyl-L-Ala-gamma-D-Glu-L-Lys-D-Ala-D-Ala)](n+1)-di-trans,octa-cis-undecaprenyl diphosphate + di-trans,octa-cis-undecaprenyl diphosphate + H(+)</text>
        <dbReference type="Rhea" id="RHEA:23708"/>
        <dbReference type="Rhea" id="RHEA-COMP:9602"/>
        <dbReference type="Rhea" id="RHEA-COMP:9603"/>
        <dbReference type="ChEBI" id="CHEBI:15378"/>
        <dbReference type="ChEBI" id="CHEBI:58405"/>
        <dbReference type="ChEBI" id="CHEBI:60033"/>
        <dbReference type="ChEBI" id="CHEBI:78435"/>
        <dbReference type="EC" id="2.4.99.28"/>
    </reaction>
</comment>
<evidence type="ECO:0000256" key="3">
    <source>
        <dbReference type="ARBA" id="ARBA00022676"/>
    </source>
</evidence>
<accession>A0ABW2HIP5</accession>
<proteinExistence type="predicted"/>
<keyword evidence="12" id="KW-1185">Reference proteome</keyword>
<keyword evidence="6" id="KW-0511">Multifunctional enzyme</keyword>
<evidence type="ECO:0000256" key="2">
    <source>
        <dbReference type="ARBA" id="ARBA00022670"/>
    </source>
</evidence>
<keyword evidence="5" id="KW-0378">Hydrolase</keyword>
<dbReference type="EMBL" id="JBHTBJ010000001">
    <property type="protein sequence ID" value="MFC7272995.1"/>
    <property type="molecule type" value="Genomic_DNA"/>
</dbReference>
<feature type="region of interest" description="Disordered" evidence="9">
    <location>
        <begin position="777"/>
        <end position="806"/>
    </location>
</feature>
<sequence length="806" mass="84974">MSSWFRPRDHHVLTNATSLLICGLLAGVVVAAAAFPALAMSGLTIEAGGKAFAALPSRLKAFSSPQITRVYAADNKTQIALMYDEFRSDVPLKEISVNMQNAIIAAEDRGFYKHGGVDLKGTVRAFVNDTNGGDRQGASTLAMQYVRMALAYSATNPQDVVAATEDTPKRKVTEMKYAIQLEKELSKQQVLERYLNIAPFGNGAYGIYAASQIYFQKLPKDLDIAQAALLAGMVKAPTTNNPSTPSGYPRAVDRRHYVLDGMVATGAITAAQEQAALKEPVPHQVKRAGNGCVSVHKNEWGFFCDYFTRWWNSQQAFGASTFDREQRLEDGGYRIVTSMDLKATEAAYQRIHQQIKNNNKDALMLAAVQPGTGQVLALAANRTFKLDDSKNHISSNPAKAARKLKGTYPNTTNPIISGGGDVDGYQAGSTFKLFTMVAALKAGIPLTRTMNAGVVAKTHYIVEPGSKAACPGTHFYCPGNAGESEAGVYNMWSAFGHSVNTFFVPLEEEVGAENVVQTAKDFGIQFRASNDARLAAPGNAEQWGAFTLGVSASTPLDLANAYATLAADGRYCAPTPVKEIVDRNNEKIDVGSPDCKRVVSADVARAALDAARCPVGDSAQLGSCGGAGTAPHTHDAVGHPVFGKTGTTDSSKTAALIVGTTSIVVAGYLADPDWPQTSQHMDHGTVNPAVWNTVADYMKGKPKVQFPKPGDTKVAIGDLVPVPSVSCTTVGDATAELKGAGFLPTTGGQVTSPCPAGTVADTRPSGRAAKGSQIVLEISKGAGGAAPPPGNGTGPGQKGNGKKRGR</sequence>
<dbReference type="InterPro" id="IPR050396">
    <property type="entry name" value="Glycosyltr_51/Transpeptidase"/>
</dbReference>
<evidence type="ECO:0000256" key="7">
    <source>
        <dbReference type="ARBA" id="ARBA00034000"/>
    </source>
</evidence>
<dbReference type="InterPro" id="IPR036950">
    <property type="entry name" value="PBP_transglycosylase"/>
</dbReference>
<dbReference type="InterPro" id="IPR012338">
    <property type="entry name" value="Beta-lactam/transpept-like"/>
</dbReference>
<dbReference type="PANTHER" id="PTHR32282">
    <property type="entry name" value="BINDING PROTEIN TRANSPEPTIDASE, PUTATIVE-RELATED"/>
    <property type="match status" value="1"/>
</dbReference>
<dbReference type="PROSITE" id="PS51178">
    <property type="entry name" value="PASTA"/>
    <property type="match status" value="1"/>
</dbReference>
<evidence type="ECO:0000256" key="8">
    <source>
        <dbReference type="ARBA" id="ARBA00049902"/>
    </source>
</evidence>
<dbReference type="Gene3D" id="3.30.10.20">
    <property type="match status" value="1"/>
</dbReference>
<dbReference type="Gene3D" id="3.40.710.10">
    <property type="entry name" value="DD-peptidase/beta-lactamase superfamily"/>
    <property type="match status" value="1"/>
</dbReference>
<dbReference type="SUPFAM" id="SSF56601">
    <property type="entry name" value="beta-lactamase/transpeptidase-like"/>
    <property type="match status" value="1"/>
</dbReference>
<dbReference type="CDD" id="cd06577">
    <property type="entry name" value="PASTA_pknB"/>
    <property type="match status" value="1"/>
</dbReference>
<evidence type="ECO:0000256" key="1">
    <source>
        <dbReference type="ARBA" id="ARBA00022645"/>
    </source>
</evidence>
<evidence type="ECO:0000259" key="10">
    <source>
        <dbReference type="PROSITE" id="PS51178"/>
    </source>
</evidence>
<keyword evidence="1" id="KW-0121">Carboxypeptidase</keyword>
<protein>
    <submittedName>
        <fullName evidence="11">Transglycosylase domain-containing protein</fullName>
    </submittedName>
</protein>
<dbReference type="InterPro" id="IPR005543">
    <property type="entry name" value="PASTA_dom"/>
</dbReference>
<dbReference type="Pfam" id="PF03793">
    <property type="entry name" value="PASTA"/>
    <property type="match status" value="1"/>
</dbReference>
<dbReference type="PANTHER" id="PTHR32282:SF33">
    <property type="entry name" value="PEPTIDOGLYCAN GLYCOSYLTRANSFERASE"/>
    <property type="match status" value="1"/>
</dbReference>
<dbReference type="SUPFAM" id="SSF53955">
    <property type="entry name" value="Lysozyme-like"/>
    <property type="match status" value="1"/>
</dbReference>
<dbReference type="Gene3D" id="1.10.3810.10">
    <property type="entry name" value="Biosynthetic peptidoglycan transglycosylase-like"/>
    <property type="match status" value="1"/>
</dbReference>
<dbReference type="Proteomes" id="UP001596548">
    <property type="component" value="Unassembled WGS sequence"/>
</dbReference>
<evidence type="ECO:0000256" key="5">
    <source>
        <dbReference type="ARBA" id="ARBA00022801"/>
    </source>
</evidence>